<sequence>MEAVFKAGFSENDVPKNVFPSTFGMDLKDVYVGNDVKD</sequence>
<accession>A0A443S0K4</accession>
<dbReference type="AlphaFoldDB" id="A0A443S0K4"/>
<organism evidence="1 2">
    <name type="scientific">Leptotrombidium deliense</name>
    <dbReference type="NCBI Taxonomy" id="299467"/>
    <lineage>
        <taxon>Eukaryota</taxon>
        <taxon>Metazoa</taxon>
        <taxon>Ecdysozoa</taxon>
        <taxon>Arthropoda</taxon>
        <taxon>Chelicerata</taxon>
        <taxon>Arachnida</taxon>
        <taxon>Acari</taxon>
        <taxon>Acariformes</taxon>
        <taxon>Trombidiformes</taxon>
        <taxon>Prostigmata</taxon>
        <taxon>Anystina</taxon>
        <taxon>Parasitengona</taxon>
        <taxon>Trombiculoidea</taxon>
        <taxon>Trombiculidae</taxon>
        <taxon>Leptotrombidium</taxon>
    </lineage>
</organism>
<dbReference type="EMBL" id="NCKV01013841">
    <property type="protein sequence ID" value="RWS21067.1"/>
    <property type="molecule type" value="Genomic_DNA"/>
</dbReference>
<name>A0A443S0K4_9ACAR</name>
<comment type="caution">
    <text evidence="1">The sequence shown here is derived from an EMBL/GenBank/DDBJ whole genome shotgun (WGS) entry which is preliminary data.</text>
</comment>
<reference evidence="1 2" key="1">
    <citation type="journal article" date="2018" name="Gigascience">
        <title>Genomes of trombidid mites reveal novel predicted allergens and laterally-transferred genes associated with secondary metabolism.</title>
        <authorList>
            <person name="Dong X."/>
            <person name="Chaisiri K."/>
            <person name="Xia D."/>
            <person name="Armstrong S.D."/>
            <person name="Fang Y."/>
            <person name="Donnelly M.J."/>
            <person name="Kadowaki T."/>
            <person name="McGarry J.W."/>
            <person name="Darby A.C."/>
            <person name="Makepeace B.L."/>
        </authorList>
    </citation>
    <scope>NUCLEOTIDE SEQUENCE [LARGE SCALE GENOMIC DNA]</scope>
    <source>
        <strain evidence="1">UoL-UT</strain>
    </source>
</reference>
<protein>
    <submittedName>
        <fullName evidence="1">Uncharacterized protein</fullName>
    </submittedName>
</protein>
<evidence type="ECO:0000313" key="1">
    <source>
        <dbReference type="EMBL" id="RWS21067.1"/>
    </source>
</evidence>
<gene>
    <name evidence="1" type="ORF">B4U80_09660</name>
</gene>
<dbReference type="Proteomes" id="UP000288716">
    <property type="component" value="Unassembled WGS sequence"/>
</dbReference>
<proteinExistence type="predicted"/>
<dbReference type="VEuPathDB" id="VectorBase:LDEU010973"/>
<evidence type="ECO:0000313" key="2">
    <source>
        <dbReference type="Proteomes" id="UP000288716"/>
    </source>
</evidence>
<keyword evidence="2" id="KW-1185">Reference proteome</keyword>